<keyword evidence="3" id="KW-1185">Reference proteome</keyword>
<gene>
    <name evidence="2" type="ORF">HNR39_003741</name>
</gene>
<proteinExistence type="predicted"/>
<dbReference type="RefSeq" id="WP_168054463.1">
    <property type="nucleotide sequence ID" value="NZ_JAAOZT010000005.1"/>
</dbReference>
<evidence type="ECO:0000256" key="1">
    <source>
        <dbReference type="SAM" id="SignalP"/>
    </source>
</evidence>
<organism evidence="2 3">
    <name type="scientific">Glaciimonas immobilis</name>
    <dbReference type="NCBI Taxonomy" id="728004"/>
    <lineage>
        <taxon>Bacteria</taxon>
        <taxon>Pseudomonadati</taxon>
        <taxon>Pseudomonadota</taxon>
        <taxon>Betaproteobacteria</taxon>
        <taxon>Burkholderiales</taxon>
        <taxon>Oxalobacteraceae</taxon>
        <taxon>Glaciimonas</taxon>
    </lineage>
</organism>
<dbReference type="EMBL" id="JACHHQ010000009">
    <property type="protein sequence ID" value="MBB5201879.1"/>
    <property type="molecule type" value="Genomic_DNA"/>
</dbReference>
<protein>
    <submittedName>
        <fullName evidence="2">Outer membrane protein assembly factor BamC</fullName>
    </submittedName>
</protein>
<dbReference type="InterPro" id="IPR042268">
    <property type="entry name" value="BamC_C"/>
</dbReference>
<reference evidence="2 3" key="1">
    <citation type="submission" date="2020-08" db="EMBL/GenBank/DDBJ databases">
        <title>Genomic Encyclopedia of Type Strains, Phase IV (KMG-IV): sequencing the most valuable type-strain genomes for metagenomic binning, comparative biology and taxonomic classification.</title>
        <authorList>
            <person name="Goeker M."/>
        </authorList>
    </citation>
    <scope>NUCLEOTIDE SEQUENCE [LARGE SCALE GENOMIC DNA]</scope>
    <source>
        <strain evidence="2 3">DSM 23240</strain>
    </source>
</reference>
<dbReference type="PROSITE" id="PS51257">
    <property type="entry name" value="PROKAR_LIPOPROTEIN"/>
    <property type="match status" value="1"/>
</dbReference>
<feature type="chain" id="PRO_5032854559" evidence="1">
    <location>
        <begin position="30"/>
        <end position="390"/>
    </location>
</feature>
<dbReference type="AlphaFoldDB" id="A0A840RZV2"/>
<dbReference type="Gene3D" id="3.30.310.170">
    <property type="entry name" value="Outer membrane protein assembly factor BamC"/>
    <property type="match status" value="1"/>
</dbReference>
<feature type="signal peptide" evidence="1">
    <location>
        <begin position="1"/>
        <end position="29"/>
    </location>
</feature>
<dbReference type="Proteomes" id="UP000571084">
    <property type="component" value="Unassembled WGS sequence"/>
</dbReference>
<dbReference type="Pfam" id="PF06804">
    <property type="entry name" value="Lipoprotein_18"/>
    <property type="match status" value="1"/>
</dbReference>
<comment type="caution">
    <text evidence="2">The sequence shown here is derived from an EMBL/GenBank/DDBJ whole genome shotgun (WGS) entry which is preliminary data.</text>
</comment>
<keyword evidence="1" id="KW-0732">Signal</keyword>
<accession>A0A840RZV2</accession>
<evidence type="ECO:0000313" key="2">
    <source>
        <dbReference type="EMBL" id="MBB5201879.1"/>
    </source>
</evidence>
<dbReference type="InterPro" id="IPR010653">
    <property type="entry name" value="NlpB/DapX"/>
</dbReference>
<name>A0A840RZV2_9BURK</name>
<evidence type="ECO:0000313" key="3">
    <source>
        <dbReference type="Proteomes" id="UP000571084"/>
    </source>
</evidence>
<sequence length="390" mass="43211">MTIRKNFPSASRSVIQRNLVFMLALTSLAGCSSVTSFMEPDRIDYKSADKVKTPKLDIPPDLTQLQRENRYAIPDSNQGTATASGYNLQQGLKPAADAAVIAPNGAPDMRIERDGSQRWLVIQSTPEKLWPKIKDFWQDSGFLINTENPETGVMETDWAENRAKIPQDFLRNTLGKVFDSIYSTGERDKFRTRLERGPNGTTEVYISHRGAEEVLTGSSKETSIWTARPEDPQLEAEFLSRLMLRLGADQVKAKAAVATAPSLQARSKIVSGPAGSSYVLVDESVDRAWRRVGLALDRVGFTVEDRDRTQGVYFVRYVDQSEDIKDKKPTGFLSKMFSSTKKEDKTAARYRVAVKADGAASQVAIQNNAGQPETSPVGGRILSLLNEQLK</sequence>